<accession>G7UTZ4</accession>
<evidence type="ECO:0000313" key="4">
    <source>
        <dbReference type="EMBL" id="AER57428.1"/>
    </source>
</evidence>
<dbReference type="NCBIfam" id="TIGR00369">
    <property type="entry name" value="unchar_dom_1"/>
    <property type="match status" value="1"/>
</dbReference>
<comment type="similarity">
    <text evidence="1">Belongs to the thioesterase PaaI family.</text>
</comment>
<reference evidence="4 5" key="1">
    <citation type="journal article" date="2012" name="J. Bacteriol.">
        <title>Complete Genome Sequence of the BTEX-Degrading Bacterium Pseudoxanthomonas spadix BD-a59.</title>
        <authorList>
            <person name="Lee S.H."/>
            <person name="Jin H.M."/>
            <person name="Lee H.J."/>
            <person name="Kim J.M."/>
            <person name="Jeon C.O."/>
        </authorList>
    </citation>
    <scope>NUCLEOTIDE SEQUENCE [LARGE SCALE GENOMIC DNA]</scope>
    <source>
        <strain evidence="4 5">BD-a59</strain>
    </source>
</reference>
<protein>
    <recommendedName>
        <fullName evidence="3">Thioesterase domain-containing protein</fullName>
    </recommendedName>
</protein>
<dbReference type="STRING" id="1045855.DSC_13920"/>
<organism evidence="4 5">
    <name type="scientific">Pseudoxanthomonas spadix (strain BD-a59)</name>
    <dbReference type="NCBI Taxonomy" id="1045855"/>
    <lineage>
        <taxon>Bacteria</taxon>
        <taxon>Pseudomonadati</taxon>
        <taxon>Pseudomonadota</taxon>
        <taxon>Gammaproteobacteria</taxon>
        <taxon>Lysobacterales</taxon>
        <taxon>Lysobacteraceae</taxon>
        <taxon>Pseudoxanthomonas</taxon>
    </lineage>
</organism>
<dbReference type="RefSeq" id="WP_014161601.1">
    <property type="nucleotide sequence ID" value="NC_016147.2"/>
</dbReference>
<evidence type="ECO:0000313" key="5">
    <source>
        <dbReference type="Proteomes" id="UP000005870"/>
    </source>
</evidence>
<dbReference type="InterPro" id="IPR003736">
    <property type="entry name" value="PAAI_dom"/>
</dbReference>
<dbReference type="Gene3D" id="3.10.129.10">
    <property type="entry name" value="Hotdog Thioesterase"/>
    <property type="match status" value="1"/>
</dbReference>
<dbReference type="AlphaFoldDB" id="G7UTZ4"/>
<dbReference type="InterPro" id="IPR029069">
    <property type="entry name" value="HotDog_dom_sf"/>
</dbReference>
<dbReference type="KEGG" id="psd:DSC_13920"/>
<name>G7UTZ4_PSEUP</name>
<dbReference type="SUPFAM" id="SSF54637">
    <property type="entry name" value="Thioesterase/thiol ester dehydrase-isomerase"/>
    <property type="match status" value="1"/>
</dbReference>
<gene>
    <name evidence="4" type="ordered locus">DSC_13920</name>
</gene>
<dbReference type="eggNOG" id="COG2050">
    <property type="taxonomic scope" value="Bacteria"/>
</dbReference>
<dbReference type="PANTHER" id="PTHR21660:SF1">
    <property type="entry name" value="ACYL-COENZYME A THIOESTERASE 13"/>
    <property type="match status" value="1"/>
</dbReference>
<keyword evidence="5" id="KW-1185">Reference proteome</keyword>
<evidence type="ECO:0000256" key="1">
    <source>
        <dbReference type="ARBA" id="ARBA00008324"/>
    </source>
</evidence>
<dbReference type="PANTHER" id="PTHR21660">
    <property type="entry name" value="THIOESTERASE SUPERFAMILY MEMBER-RELATED"/>
    <property type="match status" value="1"/>
</dbReference>
<proteinExistence type="inferred from homology"/>
<dbReference type="OrthoDB" id="9813282at2"/>
<evidence type="ECO:0000259" key="3">
    <source>
        <dbReference type="Pfam" id="PF03061"/>
    </source>
</evidence>
<dbReference type="Pfam" id="PF03061">
    <property type="entry name" value="4HBT"/>
    <property type="match status" value="1"/>
</dbReference>
<evidence type="ECO:0000256" key="2">
    <source>
        <dbReference type="ARBA" id="ARBA00022801"/>
    </source>
</evidence>
<dbReference type="HOGENOM" id="CLU_089876_3_1_6"/>
<dbReference type="EMBL" id="CP003093">
    <property type="protein sequence ID" value="AER57428.1"/>
    <property type="molecule type" value="Genomic_DNA"/>
</dbReference>
<dbReference type="InterPro" id="IPR006683">
    <property type="entry name" value="Thioestr_dom"/>
</dbReference>
<sequence>MDSGVVVPCNGDLGLELLEAENGIARFIWLPRERALNGNGVVQGGYIAAACDAAMSYALASRLENAEGFTSVSLSVTYHRPLHLETAEARAEVVRVGRRTAYLEASLKVEGRLLASAVSTLLIF</sequence>
<feature type="domain" description="Thioesterase" evidence="3">
    <location>
        <begin position="39"/>
        <end position="113"/>
    </location>
</feature>
<dbReference type="GO" id="GO:0047617">
    <property type="term" value="F:fatty acyl-CoA hydrolase activity"/>
    <property type="evidence" value="ECO:0007669"/>
    <property type="project" value="InterPro"/>
</dbReference>
<dbReference type="InterPro" id="IPR039298">
    <property type="entry name" value="ACOT13"/>
</dbReference>
<keyword evidence="2" id="KW-0378">Hydrolase</keyword>
<dbReference type="CDD" id="cd03443">
    <property type="entry name" value="PaaI_thioesterase"/>
    <property type="match status" value="1"/>
</dbReference>
<dbReference type="Proteomes" id="UP000005870">
    <property type="component" value="Chromosome"/>
</dbReference>